<proteinExistence type="predicted"/>
<feature type="transmembrane region" description="Helical" evidence="1">
    <location>
        <begin position="446"/>
        <end position="467"/>
    </location>
</feature>
<organism evidence="3">
    <name type="scientific">Xenorhabdus szentirmaii</name>
    <dbReference type="NCBI Taxonomy" id="290112"/>
    <lineage>
        <taxon>Bacteria</taxon>
        <taxon>Pseudomonadati</taxon>
        <taxon>Pseudomonadota</taxon>
        <taxon>Gammaproteobacteria</taxon>
        <taxon>Enterobacterales</taxon>
        <taxon>Morganellaceae</taxon>
        <taxon>Xenorhabdus</taxon>
    </lineage>
</organism>
<protein>
    <submittedName>
        <fullName evidence="3">DUF3999 family protein</fullName>
    </submittedName>
</protein>
<dbReference type="AlphaFoldDB" id="A0AAW3YSC2"/>
<keyword evidence="2" id="KW-0732">Signal</keyword>
<name>A0AAW3YSC2_9GAMM</name>
<evidence type="ECO:0000256" key="1">
    <source>
        <dbReference type="SAM" id="Phobius"/>
    </source>
</evidence>
<feature type="chain" id="PRO_5043856702" evidence="2">
    <location>
        <begin position="29"/>
        <end position="476"/>
    </location>
</feature>
<dbReference type="Pfam" id="PF13163">
    <property type="entry name" value="DUF3999"/>
    <property type="match status" value="1"/>
</dbReference>
<dbReference type="InterPro" id="IPR025060">
    <property type="entry name" value="DUF3999"/>
</dbReference>
<accession>A0AAW3YSC2</accession>
<comment type="caution">
    <text evidence="3">The sequence shown here is derived from an EMBL/GenBank/DDBJ whole genome shotgun (WGS) entry which is preliminary data.</text>
</comment>
<sequence length="476" mass="53693">MNLLKDIRKTTLILCAALGIANQFQAYASETMLAPQDFYKGAELETSSDSPFYRVILPKSVYLETAYSDLRDIRIFNKLGQPMTYSMTEANMSRSERQEVAFQVFPMQKERGMPDGYVTGNHYVTLKSPEGVEINFYDREGDKFDSTYLLKLDENSKLPSDKAINQIVLDWASLPDNWQTRARVYSSDDLKAWTRQIKDAPLMELKSDAGHVLLNHIEIPNNNKHRYRYWVLILENAPAQLPIINGAKGVSVTHYTQTESVNLSFNVDRLSETEAIYRFDKPQVLSNLLIYPKQYNAVLPINVEYRTHPKSAWHQLSNSVIYHIDGTKGENMSDQLPLKNLLVQELRIRAVSGSWGNDTPVVVGKRNQIDVVFNAQGNAPYILVWGANNVSSAAMDINELIPKGAMPENGVRGLPVAKQQTDVVLGGKGRLDALSPTEKAAQWQKWLLWGILISGVFGLAFVTFKLIKEMTANQES</sequence>
<dbReference type="EMBL" id="JACXBF010000244">
    <property type="protein sequence ID" value="MBD2801005.1"/>
    <property type="molecule type" value="Genomic_DNA"/>
</dbReference>
<keyword evidence="1" id="KW-0472">Membrane</keyword>
<gene>
    <name evidence="3" type="ORF">ID854_11210</name>
</gene>
<reference evidence="3" key="1">
    <citation type="submission" date="2020-09" db="EMBL/GenBank/DDBJ databases">
        <authorList>
            <person name="Palma L."/>
            <person name="Caballero P."/>
            <person name="Berry C."/>
            <person name="Del Valle E."/>
        </authorList>
    </citation>
    <scope>NUCLEOTIDE SEQUENCE</scope>
    <source>
        <strain evidence="3">M</strain>
    </source>
</reference>
<keyword evidence="1" id="KW-0812">Transmembrane</keyword>
<evidence type="ECO:0000313" key="3">
    <source>
        <dbReference type="EMBL" id="MBD2801005.1"/>
    </source>
</evidence>
<reference evidence="3" key="2">
    <citation type="journal article" date="2024" name="Toxins">
        <title>Genome Sequence Analysis of Native Xenorhabdus Strains Isolated from Entomopathogenic Nematodes in Argentina.</title>
        <authorList>
            <person name="Palma L."/>
            <person name="Frizzo L."/>
            <person name="Kaiser S."/>
            <person name="Berry C."/>
            <person name="Caballero P."/>
            <person name="Bode H.B."/>
            <person name="Del Valle E.E."/>
        </authorList>
    </citation>
    <scope>NUCLEOTIDE SEQUENCE</scope>
    <source>
        <strain evidence="3">M</strain>
    </source>
</reference>
<feature type="signal peptide" evidence="2">
    <location>
        <begin position="1"/>
        <end position="28"/>
    </location>
</feature>
<dbReference type="Proteomes" id="UP001193920">
    <property type="component" value="Unassembled WGS sequence"/>
</dbReference>
<keyword evidence="1" id="KW-1133">Transmembrane helix</keyword>
<dbReference type="RefSeq" id="WP_323869023.1">
    <property type="nucleotide sequence ID" value="NZ_JACXBF010000244.1"/>
</dbReference>
<evidence type="ECO:0000256" key="2">
    <source>
        <dbReference type="SAM" id="SignalP"/>
    </source>
</evidence>